<dbReference type="InterPro" id="IPR001138">
    <property type="entry name" value="Zn2Cys6_DnaBD"/>
</dbReference>
<organism evidence="7 8">
    <name type="scientific">Trichophyton equinum (strain ATCC MYA-4606 / CBS 127.97)</name>
    <name type="common">Horse ringworm fungus</name>
    <dbReference type="NCBI Taxonomy" id="559882"/>
    <lineage>
        <taxon>Eukaryota</taxon>
        <taxon>Fungi</taxon>
        <taxon>Dikarya</taxon>
        <taxon>Ascomycota</taxon>
        <taxon>Pezizomycotina</taxon>
        <taxon>Eurotiomycetes</taxon>
        <taxon>Eurotiomycetidae</taxon>
        <taxon>Onygenales</taxon>
        <taxon>Arthrodermataceae</taxon>
        <taxon>Trichophyton</taxon>
    </lineage>
</organism>
<protein>
    <recommendedName>
        <fullName evidence="6">Zn(2)-C6 fungal-type domain-containing protein</fullName>
    </recommendedName>
</protein>
<feature type="domain" description="Zn(2)-C6 fungal-type" evidence="6">
    <location>
        <begin position="29"/>
        <end position="59"/>
    </location>
</feature>
<dbReference type="PRINTS" id="PR00755">
    <property type="entry name" value="AFLATOXINBRP"/>
</dbReference>
<name>F2PW77_TRIEC</name>
<dbReference type="CDD" id="cd00067">
    <property type="entry name" value="GAL4"/>
    <property type="match status" value="1"/>
</dbReference>
<dbReference type="GO" id="GO:0008270">
    <property type="term" value="F:zinc ion binding"/>
    <property type="evidence" value="ECO:0007669"/>
    <property type="project" value="InterPro"/>
</dbReference>
<dbReference type="GO" id="GO:0003677">
    <property type="term" value="F:DNA binding"/>
    <property type="evidence" value="ECO:0007669"/>
    <property type="project" value="UniProtKB-KW"/>
</dbReference>
<feature type="region of interest" description="Disordered" evidence="5">
    <location>
        <begin position="69"/>
        <end position="117"/>
    </location>
</feature>
<dbReference type="InterPro" id="IPR036864">
    <property type="entry name" value="Zn2-C6_fun-type_DNA-bd_sf"/>
</dbReference>
<dbReference type="Proteomes" id="UP000009169">
    <property type="component" value="Unassembled WGS sequence"/>
</dbReference>
<dbReference type="InterPro" id="IPR053157">
    <property type="entry name" value="Sterol_Uptake_Regulator"/>
</dbReference>
<dbReference type="Pfam" id="PF00172">
    <property type="entry name" value="Zn_clus"/>
    <property type="match status" value="1"/>
</dbReference>
<evidence type="ECO:0000256" key="2">
    <source>
        <dbReference type="ARBA" id="ARBA00023125"/>
    </source>
</evidence>
<dbReference type="eggNOG" id="ENOG502SHVN">
    <property type="taxonomic scope" value="Eukaryota"/>
</dbReference>
<dbReference type="GO" id="GO:0001228">
    <property type="term" value="F:DNA-binding transcription activator activity, RNA polymerase II-specific"/>
    <property type="evidence" value="ECO:0007669"/>
    <property type="project" value="TreeGrafter"/>
</dbReference>
<dbReference type="PANTHER" id="PTHR47784:SF5">
    <property type="entry name" value="STEROL UPTAKE CONTROL PROTEIN 2"/>
    <property type="match status" value="1"/>
</dbReference>
<proteinExistence type="predicted"/>
<keyword evidence="4" id="KW-0539">Nucleus</keyword>
<dbReference type="VEuPathDB" id="FungiDB:TEQG_05041"/>
<evidence type="ECO:0000256" key="3">
    <source>
        <dbReference type="ARBA" id="ARBA00023163"/>
    </source>
</evidence>
<dbReference type="SMART" id="SM00066">
    <property type="entry name" value="GAL4"/>
    <property type="match status" value="1"/>
</dbReference>
<dbReference type="PANTHER" id="PTHR47784">
    <property type="entry name" value="STEROL UPTAKE CONTROL PROTEIN 2"/>
    <property type="match status" value="1"/>
</dbReference>
<dbReference type="Pfam" id="PF11951">
    <property type="entry name" value="Fungal_trans_2"/>
    <property type="match status" value="1"/>
</dbReference>
<keyword evidence="1" id="KW-0805">Transcription regulation</keyword>
<feature type="compositionally biased region" description="Basic residues" evidence="5">
    <location>
        <begin position="16"/>
        <end position="26"/>
    </location>
</feature>
<dbReference type="AlphaFoldDB" id="F2PW77"/>
<dbReference type="PROSITE" id="PS50048">
    <property type="entry name" value="ZN2_CY6_FUNGAL_2"/>
    <property type="match status" value="1"/>
</dbReference>
<evidence type="ECO:0000256" key="1">
    <source>
        <dbReference type="ARBA" id="ARBA00023015"/>
    </source>
</evidence>
<dbReference type="OrthoDB" id="5295362at2759"/>
<keyword evidence="8" id="KW-1185">Reference proteome</keyword>
<dbReference type="EMBL" id="DS995745">
    <property type="protein sequence ID" value="EGE06145.1"/>
    <property type="molecule type" value="Genomic_DNA"/>
</dbReference>
<evidence type="ECO:0000256" key="4">
    <source>
        <dbReference type="ARBA" id="ARBA00023242"/>
    </source>
</evidence>
<evidence type="ECO:0000313" key="7">
    <source>
        <dbReference type="EMBL" id="EGE06145.1"/>
    </source>
</evidence>
<reference evidence="8" key="1">
    <citation type="journal article" date="2012" name="MBio">
        <title>Comparative genome analysis of Trichophyton rubrum and related dermatophytes reveals candidate genes involved in infection.</title>
        <authorList>
            <person name="Martinez D.A."/>
            <person name="Oliver B.G."/>
            <person name="Graeser Y."/>
            <person name="Goldberg J.M."/>
            <person name="Li W."/>
            <person name="Martinez-Rossi N.M."/>
            <person name="Monod M."/>
            <person name="Shelest E."/>
            <person name="Barton R.C."/>
            <person name="Birch E."/>
            <person name="Brakhage A.A."/>
            <person name="Chen Z."/>
            <person name="Gurr S.J."/>
            <person name="Heiman D."/>
            <person name="Heitman J."/>
            <person name="Kosti I."/>
            <person name="Rossi A."/>
            <person name="Saif S."/>
            <person name="Samalova M."/>
            <person name="Saunders C.W."/>
            <person name="Shea T."/>
            <person name="Summerbell R.C."/>
            <person name="Xu J."/>
            <person name="Young S."/>
            <person name="Zeng Q."/>
            <person name="Birren B.W."/>
            <person name="Cuomo C.A."/>
            <person name="White T.C."/>
        </authorList>
    </citation>
    <scope>NUCLEOTIDE SEQUENCE [LARGE SCALE GENOMIC DNA]</scope>
    <source>
        <strain evidence="8">ATCC MYA-4606 / CBS 127.97</strain>
    </source>
</reference>
<evidence type="ECO:0000313" key="8">
    <source>
        <dbReference type="Proteomes" id="UP000009169"/>
    </source>
</evidence>
<dbReference type="PROSITE" id="PS00463">
    <property type="entry name" value="ZN2_CY6_FUNGAL_1"/>
    <property type="match status" value="1"/>
</dbReference>
<keyword evidence="2" id="KW-0238">DNA-binding</keyword>
<evidence type="ECO:0000256" key="5">
    <source>
        <dbReference type="SAM" id="MobiDB-lite"/>
    </source>
</evidence>
<sequence>MGRAITKMPNPENHGQRKTRRRHQKSRNGCFECKRRRIKCDEEKPACVRCVSGFYKCVYPATFTPGKKGLGGELSVPSSSRGTLSPSPSVSLYRELSPSTRSTTEARTFFPSTDTPSELSDTDLYHHYLQHTSRTLAYSKHDQSALQIGIPTLALQSRTVFHSVLAASAACIACDMISRKPPAEVAAVKQALVTGYRHYHSASERMRESMSSVATLKLEPLLASALMLVPFATASQQINHWLSEKGGVDEPQKPLSSTPRDIIVIMRGIRATLQTLDCESPVSGIAQSPVTDPGIDDFSILPEARIKVSGIATPCNHTMGPIIASTSEEAYSKLQKRLDYALYHCGDANGTLTACGAALDILKDIRSNAFSFSYSQRSSPPSFSPLDDVSKDLFEPQSMSLPQVASWLRSFANRSVVPQPTEPLTRYFLTFLVQVPQEYLDLVLPLLDKRLESPVGAELDDSSIELTMEQALALDIYAHWSVLMFLVEEESWWIGNLPFVTLSGMVNRFGNNFVTRLWPEEEKGGRWWPVGMLNILREIKQYQ</sequence>
<accession>F2PW77</accession>
<dbReference type="SUPFAM" id="SSF57701">
    <property type="entry name" value="Zn2/Cys6 DNA-binding domain"/>
    <property type="match status" value="1"/>
</dbReference>
<dbReference type="InterPro" id="IPR021858">
    <property type="entry name" value="Fun_TF"/>
</dbReference>
<gene>
    <name evidence="7" type="ORF">TEQG_05041</name>
</gene>
<evidence type="ECO:0000259" key="6">
    <source>
        <dbReference type="PROSITE" id="PS50048"/>
    </source>
</evidence>
<feature type="compositionally biased region" description="Low complexity" evidence="5">
    <location>
        <begin position="74"/>
        <end position="91"/>
    </location>
</feature>
<keyword evidence="3" id="KW-0804">Transcription</keyword>
<feature type="region of interest" description="Disordered" evidence="5">
    <location>
        <begin position="1"/>
        <end position="27"/>
    </location>
</feature>
<dbReference type="Gene3D" id="4.10.240.10">
    <property type="entry name" value="Zn(2)-C6 fungal-type DNA-binding domain"/>
    <property type="match status" value="1"/>
</dbReference>
<feature type="compositionally biased region" description="Polar residues" evidence="5">
    <location>
        <begin position="97"/>
        <end position="117"/>
    </location>
</feature>
<dbReference type="HOGENOM" id="CLU_031993_1_1_1"/>